<dbReference type="EMBL" id="JAAGBB010000007">
    <property type="protein sequence ID" value="MBR0664228.1"/>
    <property type="molecule type" value="Genomic_DNA"/>
</dbReference>
<evidence type="ECO:0000313" key="3">
    <source>
        <dbReference type="EMBL" id="MBR0664228.1"/>
    </source>
</evidence>
<name>A0ABS5EVB8_9PROT</name>
<reference evidence="4" key="1">
    <citation type="journal article" date="2021" name="Syst. Appl. Microbiol.">
        <title>Roseomonas hellenica sp. nov., isolated from roots of wild-growing Alkanna tinctoria.</title>
        <authorList>
            <person name="Rat A."/>
            <person name="Naranjo H.D."/>
            <person name="Lebbe L."/>
            <person name="Cnockaert M."/>
            <person name="Krigas N."/>
            <person name="Grigoriadou K."/>
            <person name="Maloupa E."/>
            <person name="Willems A."/>
        </authorList>
    </citation>
    <scope>NUCLEOTIDE SEQUENCE [LARGE SCALE GENOMIC DNA]</scope>
    <source>
        <strain evidence="4">LMG 31523</strain>
    </source>
</reference>
<dbReference type="Pfam" id="PF00535">
    <property type="entry name" value="Glycos_transf_2"/>
    <property type="match status" value="1"/>
</dbReference>
<dbReference type="Proteomes" id="UP001196870">
    <property type="component" value="Unassembled WGS sequence"/>
</dbReference>
<dbReference type="Gene3D" id="3.90.550.10">
    <property type="entry name" value="Spore Coat Polysaccharide Biosynthesis Protein SpsA, Chain A"/>
    <property type="match status" value="1"/>
</dbReference>
<feature type="transmembrane region" description="Helical" evidence="1">
    <location>
        <begin position="242"/>
        <end position="264"/>
    </location>
</feature>
<dbReference type="InterPro" id="IPR029044">
    <property type="entry name" value="Nucleotide-diphossugar_trans"/>
</dbReference>
<evidence type="ECO:0000256" key="1">
    <source>
        <dbReference type="SAM" id="Phobius"/>
    </source>
</evidence>
<evidence type="ECO:0000313" key="4">
    <source>
        <dbReference type="Proteomes" id="UP001196870"/>
    </source>
</evidence>
<protein>
    <submittedName>
        <fullName evidence="3">Glycosyltransferase</fullName>
    </submittedName>
</protein>
<dbReference type="RefSeq" id="WP_211851826.1">
    <property type="nucleotide sequence ID" value="NZ_JAAGBB010000007.1"/>
</dbReference>
<dbReference type="CDD" id="cd04179">
    <property type="entry name" value="DPM_DPG-synthase_like"/>
    <property type="match status" value="1"/>
</dbReference>
<feature type="transmembrane region" description="Helical" evidence="1">
    <location>
        <begin position="276"/>
        <end position="299"/>
    </location>
</feature>
<keyword evidence="4" id="KW-1185">Reference proteome</keyword>
<organism evidence="3 4">
    <name type="scientific">Plastoroseomonas hellenica</name>
    <dbReference type="NCBI Taxonomy" id="2687306"/>
    <lineage>
        <taxon>Bacteria</taxon>
        <taxon>Pseudomonadati</taxon>
        <taxon>Pseudomonadota</taxon>
        <taxon>Alphaproteobacteria</taxon>
        <taxon>Acetobacterales</taxon>
        <taxon>Acetobacteraceae</taxon>
        <taxon>Plastoroseomonas</taxon>
    </lineage>
</organism>
<comment type="caution">
    <text evidence="3">The sequence shown here is derived from an EMBL/GenBank/DDBJ whole genome shotgun (WGS) entry which is preliminary data.</text>
</comment>
<dbReference type="PANTHER" id="PTHR48090">
    <property type="entry name" value="UNDECAPRENYL-PHOSPHATE 4-DEOXY-4-FORMAMIDO-L-ARABINOSE TRANSFERASE-RELATED"/>
    <property type="match status" value="1"/>
</dbReference>
<accession>A0ABS5EVB8</accession>
<dbReference type="PANTHER" id="PTHR48090:SF7">
    <property type="entry name" value="RFBJ PROTEIN"/>
    <property type="match status" value="1"/>
</dbReference>
<feature type="domain" description="Glycosyltransferase 2-like" evidence="2">
    <location>
        <begin position="22"/>
        <end position="174"/>
    </location>
</feature>
<dbReference type="InterPro" id="IPR050256">
    <property type="entry name" value="Glycosyltransferase_2"/>
</dbReference>
<keyword evidence="1" id="KW-1133">Transmembrane helix</keyword>
<keyword evidence="1" id="KW-0472">Membrane</keyword>
<dbReference type="SUPFAM" id="SSF53448">
    <property type="entry name" value="Nucleotide-diphospho-sugar transferases"/>
    <property type="match status" value="1"/>
</dbReference>
<sequence>MPHKDAAASPAPPHGTAPRVAVLIPCYNEAVAIPRVVAGFRAALPDATIYVYDNNSRDGTRDAAAAAGAVVRGESLQGKGNVVRRMFADIEADIYVLVDGDDTYDAAAAPAMVRLLREERLDMVTGIRVTEIEAAYRPGHRLGNLMLTGMVRLIFGDRITDMLSGYRAFSRRFVKSFPALAHGFETETEFTVHALELRLPVGELKTAYRDRPPGSVSKLSTFRDGWRILRTIVFLVQRERPFAFFGITAVLLGALGIILFLPVLDEYLRTGLVPRLPTAVLSAVLVLAGFLSLVCGLVLDTVTRGRREAKRIAYLALPGPD</sequence>
<gene>
    <name evidence="3" type="ORF">GXW71_07650</name>
</gene>
<evidence type="ECO:0000259" key="2">
    <source>
        <dbReference type="Pfam" id="PF00535"/>
    </source>
</evidence>
<proteinExistence type="predicted"/>
<keyword evidence="1" id="KW-0812">Transmembrane</keyword>
<dbReference type="InterPro" id="IPR001173">
    <property type="entry name" value="Glyco_trans_2-like"/>
</dbReference>